<evidence type="ECO:0000313" key="1">
    <source>
        <dbReference type="EMBL" id="KAK1401585.1"/>
    </source>
</evidence>
<proteinExistence type="predicted"/>
<reference evidence="1" key="1">
    <citation type="submission" date="2023-02" db="EMBL/GenBank/DDBJ databases">
        <title>Genome of toxic invasive species Heracleum sosnowskyi carries increased number of genes despite the absence of recent whole-genome duplications.</title>
        <authorList>
            <person name="Schelkunov M."/>
            <person name="Shtratnikova V."/>
            <person name="Makarenko M."/>
            <person name="Klepikova A."/>
            <person name="Omelchenko D."/>
            <person name="Novikova G."/>
            <person name="Obukhova E."/>
            <person name="Bogdanov V."/>
            <person name="Penin A."/>
            <person name="Logacheva M."/>
        </authorList>
    </citation>
    <scope>NUCLEOTIDE SEQUENCE</scope>
    <source>
        <strain evidence="1">Hsosn_3</strain>
        <tissue evidence="1">Leaf</tissue>
    </source>
</reference>
<name>A0AAD8JBM9_9APIA</name>
<organism evidence="1 2">
    <name type="scientific">Heracleum sosnowskyi</name>
    <dbReference type="NCBI Taxonomy" id="360622"/>
    <lineage>
        <taxon>Eukaryota</taxon>
        <taxon>Viridiplantae</taxon>
        <taxon>Streptophyta</taxon>
        <taxon>Embryophyta</taxon>
        <taxon>Tracheophyta</taxon>
        <taxon>Spermatophyta</taxon>
        <taxon>Magnoliopsida</taxon>
        <taxon>eudicotyledons</taxon>
        <taxon>Gunneridae</taxon>
        <taxon>Pentapetalae</taxon>
        <taxon>asterids</taxon>
        <taxon>campanulids</taxon>
        <taxon>Apiales</taxon>
        <taxon>Apiaceae</taxon>
        <taxon>Apioideae</taxon>
        <taxon>apioid superclade</taxon>
        <taxon>Tordylieae</taxon>
        <taxon>Tordyliinae</taxon>
        <taxon>Heracleum</taxon>
    </lineage>
</organism>
<dbReference type="AlphaFoldDB" id="A0AAD8JBM9"/>
<dbReference type="Gene3D" id="3.40.50.150">
    <property type="entry name" value="Vaccinia Virus protein VP39"/>
    <property type="match status" value="1"/>
</dbReference>
<dbReference type="Proteomes" id="UP001237642">
    <property type="component" value="Unassembled WGS sequence"/>
</dbReference>
<dbReference type="InterPro" id="IPR029063">
    <property type="entry name" value="SAM-dependent_MTases_sf"/>
</dbReference>
<dbReference type="PANTHER" id="PTHR14614">
    <property type="entry name" value="HEPATOCELLULAR CARCINOMA-ASSOCIATED ANTIGEN"/>
    <property type="match status" value="1"/>
</dbReference>
<dbReference type="InterPro" id="IPR019410">
    <property type="entry name" value="Methyltransf_16"/>
</dbReference>
<keyword evidence="2" id="KW-1185">Reference proteome</keyword>
<protein>
    <submittedName>
        <fullName evidence="1">FAM86 domain-containing protein</fullName>
    </submittedName>
</protein>
<dbReference type="PANTHER" id="PTHR14614:SF130">
    <property type="entry name" value="PROTEIN-LYSINE N-METHYLTRANSFERASE EEF2KMT"/>
    <property type="match status" value="1"/>
</dbReference>
<dbReference type="EMBL" id="JAUIZM010000001">
    <property type="protein sequence ID" value="KAK1401585.1"/>
    <property type="molecule type" value="Genomic_DNA"/>
</dbReference>
<dbReference type="SUPFAM" id="SSF53335">
    <property type="entry name" value="S-adenosyl-L-methionine-dependent methyltransferases"/>
    <property type="match status" value="1"/>
</dbReference>
<gene>
    <name evidence="1" type="ORF">POM88_001190</name>
</gene>
<dbReference type="Pfam" id="PF10294">
    <property type="entry name" value="Methyltransf_16"/>
    <property type="match status" value="1"/>
</dbReference>
<reference evidence="1" key="2">
    <citation type="submission" date="2023-05" db="EMBL/GenBank/DDBJ databases">
        <authorList>
            <person name="Schelkunov M.I."/>
        </authorList>
    </citation>
    <scope>NUCLEOTIDE SEQUENCE</scope>
    <source>
        <strain evidence="1">Hsosn_3</strain>
        <tissue evidence="1">Leaf</tissue>
    </source>
</reference>
<accession>A0AAD8JBM9</accession>
<evidence type="ECO:0000313" key="2">
    <source>
        <dbReference type="Proteomes" id="UP001237642"/>
    </source>
</evidence>
<sequence length="404" mass="45501">MADKELQHFDPPHTHLISAFLAMEPPDWLLSLARVCGGGSVTESVQRFIWDQCISRAVSEQNGNFYRPYLKRFLKKLIVEVESTGAYVLEEFYEQYATFMISVKDDDMAKGLSRILKSVSFLFPDDCSNFGKLVIPLQCSLNLLEGDTGCSIWPSSLFLSEFILSFPEKFSGKTCFEVGSGVGLVGICLAHVRASKVTLSDGDLSSLANMKLNLDLNQLSPKSGLLEPSREVECKYLPWESASECELQDIMPDLVLGADVIYDPLCIPHLIRVLSIILRQRKADSHALDESSEHLHDENFAGTCEERETLDRHLKEFDSLYSMSPCTSNKSSDRWRETIKQVPVAYIASVVRNIDTFNYFLTVAEQADLSVTDLSEEIQVLDLLPYMQSYQRSNVKLFCVSYSS</sequence>
<comment type="caution">
    <text evidence="1">The sequence shown here is derived from an EMBL/GenBank/DDBJ whole genome shotgun (WGS) entry which is preliminary data.</text>
</comment>